<dbReference type="AlphaFoldDB" id="A0A495W671"/>
<proteinExistence type="predicted"/>
<gene>
    <name evidence="1" type="ORF">C8E97_5011</name>
</gene>
<evidence type="ECO:0000313" key="1">
    <source>
        <dbReference type="EMBL" id="RKT56315.1"/>
    </source>
</evidence>
<sequence>MIGWPYCVRVTAAEDLVPVPEDPLTRVASAVLGEDGLQVVDLLDVVDGPAPNPVDVVRAGDDLLPMLAHENALPEALRLARRALRPGGLLVAAVPELDRLSRLRPTAPPPKVSGHGRDRQVTVQLWDWSPDGESYALEVVRLVRGRSTWEVANAVATRHRVLSPRQVSDELSAAGFSSVQRLSPAECGHPLPVWVAVAPA</sequence>
<organism evidence="1 2">
    <name type="scientific">Saccharothrix australiensis</name>
    <dbReference type="NCBI Taxonomy" id="2072"/>
    <lineage>
        <taxon>Bacteria</taxon>
        <taxon>Bacillati</taxon>
        <taxon>Actinomycetota</taxon>
        <taxon>Actinomycetes</taxon>
        <taxon>Pseudonocardiales</taxon>
        <taxon>Pseudonocardiaceae</taxon>
        <taxon>Saccharothrix</taxon>
    </lineage>
</organism>
<protein>
    <recommendedName>
        <fullName evidence="3">Methyltransferase family protein</fullName>
    </recommendedName>
</protein>
<dbReference type="EMBL" id="RBXO01000001">
    <property type="protein sequence ID" value="RKT56315.1"/>
    <property type="molecule type" value="Genomic_DNA"/>
</dbReference>
<dbReference type="Proteomes" id="UP000282084">
    <property type="component" value="Unassembled WGS sequence"/>
</dbReference>
<keyword evidence="2" id="KW-1185">Reference proteome</keyword>
<dbReference type="InterPro" id="IPR029063">
    <property type="entry name" value="SAM-dependent_MTases_sf"/>
</dbReference>
<dbReference type="SUPFAM" id="SSF53335">
    <property type="entry name" value="S-adenosyl-L-methionine-dependent methyltransferases"/>
    <property type="match status" value="1"/>
</dbReference>
<evidence type="ECO:0008006" key="3">
    <source>
        <dbReference type="Google" id="ProtNLM"/>
    </source>
</evidence>
<accession>A0A495W671</accession>
<reference evidence="1 2" key="1">
    <citation type="submission" date="2018-10" db="EMBL/GenBank/DDBJ databases">
        <title>Sequencing the genomes of 1000 actinobacteria strains.</title>
        <authorList>
            <person name="Klenk H.-P."/>
        </authorList>
    </citation>
    <scope>NUCLEOTIDE SEQUENCE [LARGE SCALE GENOMIC DNA]</scope>
    <source>
        <strain evidence="1 2">DSM 43800</strain>
    </source>
</reference>
<name>A0A495W671_9PSEU</name>
<comment type="caution">
    <text evidence="1">The sequence shown here is derived from an EMBL/GenBank/DDBJ whole genome shotgun (WGS) entry which is preliminary data.</text>
</comment>
<dbReference type="Gene3D" id="3.40.50.150">
    <property type="entry name" value="Vaccinia Virus protein VP39"/>
    <property type="match status" value="1"/>
</dbReference>
<evidence type="ECO:0000313" key="2">
    <source>
        <dbReference type="Proteomes" id="UP000282084"/>
    </source>
</evidence>